<keyword evidence="2" id="KW-0223">Dioxygenase</keyword>
<dbReference type="GO" id="GO:0005506">
    <property type="term" value="F:iron ion binding"/>
    <property type="evidence" value="ECO:0007669"/>
    <property type="project" value="UniProtKB-ARBA"/>
</dbReference>
<dbReference type="InterPro" id="IPR045851">
    <property type="entry name" value="AMP-bd_C_sf"/>
</dbReference>
<name>A0A9X4KTF2_9BACL</name>
<evidence type="ECO:0000313" key="2">
    <source>
        <dbReference type="EMBL" id="MDG0810203.1"/>
    </source>
</evidence>
<evidence type="ECO:0000259" key="1">
    <source>
        <dbReference type="Pfam" id="PF13193"/>
    </source>
</evidence>
<proteinExistence type="predicted"/>
<dbReference type="SUPFAM" id="SSF51197">
    <property type="entry name" value="Clavaminate synthase-like"/>
    <property type="match status" value="1"/>
</dbReference>
<comment type="caution">
    <text evidence="2">The sequence shown here is derived from an EMBL/GenBank/DDBJ whole genome shotgun (WGS) entry which is preliminary data.</text>
</comment>
<dbReference type="SUPFAM" id="SSF56801">
    <property type="entry name" value="Acetyl-CoA synthetase-like"/>
    <property type="match status" value="1"/>
</dbReference>
<gene>
    <name evidence="2" type="ORF">OMP40_13255</name>
</gene>
<dbReference type="PANTHER" id="PTHR20883">
    <property type="entry name" value="PHYTANOYL-COA DIOXYGENASE DOMAIN CONTAINING 1"/>
    <property type="match status" value="1"/>
</dbReference>
<dbReference type="Gene3D" id="2.60.120.620">
    <property type="entry name" value="q2cbj1_9rhob like domain"/>
    <property type="match status" value="1"/>
</dbReference>
<feature type="domain" description="AMP-binding enzyme C-terminal" evidence="1">
    <location>
        <begin position="2"/>
        <end position="68"/>
    </location>
</feature>
<sequence>MLQELAGIEEVVVSAETSGITGQMVMATVKLREDVAPSVSELRRRIWAFCRDKLPAHKIPQKIVITRESLTSKPAEKNSQAARAGRHAKYEWTKRGGIKMTTIATHFAKELEQLHKDGYVLFKNVLDRGQTTALKEGIRLAFEGKDDNVMMQGPMFERGEVFEALVDHPVISAFIEEVLGPDCQLSSMNGMRTTRNNGVSKWHVDEALFFPLPQGAELDASIPMPVFLMNALYYLDDVTEDQGPTQVVPGSHRAGQAIRFAEEIGAYKGQGPVSILAEAGDCLVFNSQIWHRGARNQSDDPRYVQQVIYRKKFIVPHMTYDINGAYRVPEEIAQRSNPRRRRLMGYSEQVF</sequence>
<dbReference type="EMBL" id="JAPDIA010000003">
    <property type="protein sequence ID" value="MDG0810203.1"/>
    <property type="molecule type" value="Genomic_DNA"/>
</dbReference>
<dbReference type="GO" id="GO:0016706">
    <property type="term" value="F:2-oxoglutarate-dependent dioxygenase activity"/>
    <property type="evidence" value="ECO:0007669"/>
    <property type="project" value="UniProtKB-ARBA"/>
</dbReference>
<dbReference type="AlphaFoldDB" id="A0A9X4KTF2"/>
<dbReference type="Gene3D" id="3.30.300.30">
    <property type="match status" value="1"/>
</dbReference>
<dbReference type="Pfam" id="PF13193">
    <property type="entry name" value="AMP-binding_C"/>
    <property type="match status" value="1"/>
</dbReference>
<dbReference type="InterPro" id="IPR008775">
    <property type="entry name" value="Phytyl_CoA_dOase-like"/>
</dbReference>
<keyword evidence="2" id="KW-0560">Oxidoreductase</keyword>
<dbReference type="Proteomes" id="UP001153404">
    <property type="component" value="Unassembled WGS sequence"/>
</dbReference>
<organism evidence="2 3">
    <name type="scientific">Cohnella rhizosphaerae</name>
    <dbReference type="NCBI Taxonomy" id="1457232"/>
    <lineage>
        <taxon>Bacteria</taxon>
        <taxon>Bacillati</taxon>
        <taxon>Bacillota</taxon>
        <taxon>Bacilli</taxon>
        <taxon>Bacillales</taxon>
        <taxon>Paenibacillaceae</taxon>
        <taxon>Cohnella</taxon>
    </lineage>
</organism>
<evidence type="ECO:0000313" key="3">
    <source>
        <dbReference type="Proteomes" id="UP001153404"/>
    </source>
</evidence>
<dbReference type="RefSeq" id="WP_277531900.1">
    <property type="nucleotide sequence ID" value="NZ_JAPDIA010000003.1"/>
</dbReference>
<dbReference type="InterPro" id="IPR025110">
    <property type="entry name" value="AMP-bd_C"/>
</dbReference>
<dbReference type="Pfam" id="PF05721">
    <property type="entry name" value="PhyH"/>
    <property type="match status" value="1"/>
</dbReference>
<keyword evidence="3" id="KW-1185">Reference proteome</keyword>
<accession>A0A9X4KTF2</accession>
<dbReference type="PANTHER" id="PTHR20883:SF48">
    <property type="entry name" value="ECTOINE DIOXYGENASE"/>
    <property type="match status" value="1"/>
</dbReference>
<reference evidence="2" key="1">
    <citation type="submission" date="2022-10" db="EMBL/GenBank/DDBJ databases">
        <title>Comparative genomic analysis of Cohnella hashimotonis sp. nov., isolated from the International Space Station.</title>
        <authorList>
            <person name="Simpson A."/>
            <person name="Venkateswaran K."/>
        </authorList>
    </citation>
    <scope>NUCLEOTIDE SEQUENCE</scope>
    <source>
        <strain evidence="2">DSM 28161</strain>
    </source>
</reference>
<protein>
    <submittedName>
        <fullName evidence="2">Phytanoyl-CoA dioxygenase family protein</fullName>
    </submittedName>
</protein>